<dbReference type="Pfam" id="PF13489">
    <property type="entry name" value="Methyltransf_23"/>
    <property type="match status" value="1"/>
</dbReference>
<dbReference type="InterPro" id="IPR029063">
    <property type="entry name" value="SAM-dependent_MTases_sf"/>
</dbReference>
<keyword evidence="1" id="KW-0489">Methyltransferase</keyword>
<keyword evidence="2" id="KW-1185">Reference proteome</keyword>
<dbReference type="CDD" id="cd02440">
    <property type="entry name" value="AdoMet_MTases"/>
    <property type="match status" value="1"/>
</dbReference>
<evidence type="ECO:0000313" key="1">
    <source>
        <dbReference type="EMBL" id="WAP67903.1"/>
    </source>
</evidence>
<keyword evidence="1" id="KW-0808">Transferase</keyword>
<proteinExistence type="predicted"/>
<dbReference type="Gene3D" id="3.40.50.150">
    <property type="entry name" value="Vaccinia Virus protein VP39"/>
    <property type="match status" value="1"/>
</dbReference>
<dbReference type="GO" id="GO:0008168">
    <property type="term" value="F:methyltransferase activity"/>
    <property type="evidence" value="ECO:0007669"/>
    <property type="project" value="UniProtKB-KW"/>
</dbReference>
<dbReference type="RefSeq" id="WP_268880374.1">
    <property type="nucleotide sequence ID" value="NZ_CP114029.1"/>
</dbReference>
<dbReference type="PANTHER" id="PTHR43464">
    <property type="entry name" value="METHYLTRANSFERASE"/>
    <property type="match status" value="1"/>
</dbReference>
<reference evidence="1" key="1">
    <citation type="submission" date="2022-12" db="EMBL/GenBank/DDBJ databases">
        <title>Jiella pelagia sp. nov., isolated from phosphonate enriched culture of Northwest Pacific surface seawater.</title>
        <authorList>
            <person name="Shin D.Y."/>
            <person name="Hwang C.Y."/>
        </authorList>
    </citation>
    <scope>NUCLEOTIDE SEQUENCE</scope>
    <source>
        <strain evidence="1">HL-NP1</strain>
    </source>
</reference>
<protein>
    <submittedName>
        <fullName evidence="1">Class I SAM-dependent methyltransferase</fullName>
    </submittedName>
</protein>
<gene>
    <name evidence="1" type="ORF">OH818_21060</name>
</gene>
<name>A0ABY7BZF4_9HYPH</name>
<dbReference type="PANTHER" id="PTHR43464:SF23">
    <property type="entry name" value="JUVENILE HORMONE ACID O-METHYLTRANSFERASE"/>
    <property type="match status" value="1"/>
</dbReference>
<dbReference type="Proteomes" id="UP001164020">
    <property type="component" value="Chromosome"/>
</dbReference>
<evidence type="ECO:0000313" key="2">
    <source>
        <dbReference type="Proteomes" id="UP001164020"/>
    </source>
</evidence>
<dbReference type="GO" id="GO:0032259">
    <property type="term" value="P:methylation"/>
    <property type="evidence" value="ECO:0007669"/>
    <property type="project" value="UniProtKB-KW"/>
</dbReference>
<accession>A0ABY7BZF4</accession>
<dbReference type="EMBL" id="CP114029">
    <property type="protein sequence ID" value="WAP67903.1"/>
    <property type="molecule type" value="Genomic_DNA"/>
</dbReference>
<dbReference type="SUPFAM" id="SSF53335">
    <property type="entry name" value="S-adenosyl-L-methionine-dependent methyltransferases"/>
    <property type="match status" value="1"/>
</dbReference>
<organism evidence="1 2">
    <name type="scientific">Jiella pelagia</name>
    <dbReference type="NCBI Taxonomy" id="2986949"/>
    <lineage>
        <taxon>Bacteria</taxon>
        <taxon>Pseudomonadati</taxon>
        <taxon>Pseudomonadota</taxon>
        <taxon>Alphaproteobacteria</taxon>
        <taxon>Hyphomicrobiales</taxon>
        <taxon>Aurantimonadaceae</taxon>
        <taxon>Jiella</taxon>
    </lineage>
</organism>
<sequence length="270" mass="30180">MKVFHGKSVKTILNQRQMRKFAKTFMSSLDIAVRLGHFTSVEFYRNQTRGRTLSNSENTIHASHVLAGDTEKLEKYYADWAERYDNDVKNEEYGGPKAIASIALMVADTYLCRESKTIRVLDAGCGTGLGGIELKEKGFETIDGFDLSQEMCDIARETGAYEKLAANVDLNVDTAPVFDEKYDLIVCCGVFTLGHVEPHGLKRLVSYLSDDGYLVTSTRNSYLEGTDFATASKKFEEDGDLHLVTTMPDARYIAEEGAHYWVYGKGRKSA</sequence>